<dbReference type="InterPro" id="IPR000182">
    <property type="entry name" value="GNAT_dom"/>
</dbReference>
<keyword evidence="2" id="KW-0808">Transferase</keyword>
<dbReference type="Proteomes" id="UP000216101">
    <property type="component" value="Unassembled WGS sequence"/>
</dbReference>
<organism evidence="2 3">
    <name type="scientific">Cellvibrio mixtus</name>
    <dbReference type="NCBI Taxonomy" id="39650"/>
    <lineage>
        <taxon>Bacteria</taxon>
        <taxon>Pseudomonadati</taxon>
        <taxon>Pseudomonadota</taxon>
        <taxon>Gammaproteobacteria</taxon>
        <taxon>Cellvibrionales</taxon>
        <taxon>Cellvibrionaceae</taxon>
        <taxon>Cellvibrio</taxon>
    </lineage>
</organism>
<dbReference type="AlphaFoldDB" id="A0A266QB78"/>
<dbReference type="EMBL" id="NHNI01000001">
    <property type="protein sequence ID" value="OZY87112.1"/>
    <property type="molecule type" value="Genomic_DNA"/>
</dbReference>
<dbReference type="GO" id="GO:0016747">
    <property type="term" value="F:acyltransferase activity, transferring groups other than amino-acyl groups"/>
    <property type="evidence" value="ECO:0007669"/>
    <property type="project" value="InterPro"/>
</dbReference>
<evidence type="ECO:0000259" key="1">
    <source>
        <dbReference type="PROSITE" id="PS51186"/>
    </source>
</evidence>
<gene>
    <name evidence="2" type="ORF">CBP51_09035</name>
</gene>
<protein>
    <submittedName>
        <fullName evidence="2">GNAT family N-acetyltransferase</fullName>
    </submittedName>
</protein>
<accession>A0A266QB78</accession>
<evidence type="ECO:0000313" key="2">
    <source>
        <dbReference type="EMBL" id="OZY87112.1"/>
    </source>
</evidence>
<evidence type="ECO:0000313" key="3">
    <source>
        <dbReference type="Proteomes" id="UP000216101"/>
    </source>
</evidence>
<dbReference type="RefSeq" id="WP_094984596.1">
    <property type="nucleotide sequence ID" value="NZ_NHNI01000001.1"/>
</dbReference>
<name>A0A266QB78_9GAMM</name>
<dbReference type="Gene3D" id="3.40.630.30">
    <property type="match status" value="1"/>
</dbReference>
<dbReference type="InterPro" id="IPR016181">
    <property type="entry name" value="Acyl_CoA_acyltransferase"/>
</dbReference>
<dbReference type="SUPFAM" id="SSF55729">
    <property type="entry name" value="Acyl-CoA N-acyltransferases (Nat)"/>
    <property type="match status" value="1"/>
</dbReference>
<proteinExistence type="predicted"/>
<dbReference type="PROSITE" id="PS51186">
    <property type="entry name" value="GNAT"/>
    <property type="match status" value="1"/>
</dbReference>
<sequence>MNKREIMYAYNQHERINIMLPGFKKQASADIVRLVSETAHGSHIACFNLHANTANEAINNELSYFKQLNQSFEWKTYDTDSPADIGERLLAHGFQQGDTESFMVLDLDSIHTEFDEPDYIVEVSDLVGIKDAITVQEQVWGGDMSDRLIQLLTAKKNAPEGISIYVVYEKDVPVASGWIVYNGTSPFAGVWGGSTLSTYRGKGYYSALLHKRINDAKKKGKQFLTIDASDMSRPIVEKYGFTLIATTTPYVA</sequence>
<dbReference type="CDD" id="cd04301">
    <property type="entry name" value="NAT_SF"/>
    <property type="match status" value="1"/>
</dbReference>
<reference evidence="3" key="1">
    <citation type="submission" date="2017-05" db="EMBL/GenBank/DDBJ databases">
        <authorList>
            <person name="Barney B.M."/>
        </authorList>
    </citation>
    <scope>NUCLEOTIDE SEQUENCE [LARGE SCALE GENOMIC DNA]</scope>
    <source>
        <strain evidence="3">PSBB022</strain>
    </source>
</reference>
<keyword evidence="3" id="KW-1185">Reference proteome</keyword>
<comment type="caution">
    <text evidence="2">The sequence shown here is derived from an EMBL/GenBank/DDBJ whole genome shotgun (WGS) entry which is preliminary data.</text>
</comment>
<dbReference type="Pfam" id="PF13527">
    <property type="entry name" value="Acetyltransf_9"/>
    <property type="match status" value="1"/>
</dbReference>
<feature type="domain" description="N-acetyltransferase" evidence="1">
    <location>
        <begin position="119"/>
        <end position="252"/>
    </location>
</feature>